<dbReference type="InterPro" id="IPR050259">
    <property type="entry name" value="SDR"/>
</dbReference>
<dbReference type="Gene3D" id="3.40.50.720">
    <property type="entry name" value="NAD(P)-binding Rossmann-like Domain"/>
    <property type="match status" value="1"/>
</dbReference>
<protein>
    <submittedName>
        <fullName evidence="2">Short-chain dehydrogenase/reductase SDR</fullName>
        <ecNumber evidence="2">1.1.1.69</ecNumber>
    </submittedName>
</protein>
<dbReference type="PROSITE" id="PS00061">
    <property type="entry name" value="ADH_SHORT"/>
    <property type="match status" value="1"/>
</dbReference>
<dbReference type="InterPro" id="IPR020904">
    <property type="entry name" value="Sc_DH/Rdtase_CS"/>
</dbReference>
<dbReference type="PRINTS" id="PR00080">
    <property type="entry name" value="SDRFAMILY"/>
</dbReference>
<name>I2GQ18_9BACT</name>
<dbReference type="OrthoDB" id="9788235at2"/>
<dbReference type="CDD" id="cd05233">
    <property type="entry name" value="SDR_c"/>
    <property type="match status" value="1"/>
</dbReference>
<evidence type="ECO:0000313" key="3">
    <source>
        <dbReference type="Proteomes" id="UP000009309"/>
    </source>
</evidence>
<dbReference type="Proteomes" id="UP000009309">
    <property type="component" value="Unassembled WGS sequence"/>
</dbReference>
<evidence type="ECO:0000256" key="1">
    <source>
        <dbReference type="ARBA" id="ARBA00006484"/>
    </source>
</evidence>
<dbReference type="EMBL" id="CAIT01000009">
    <property type="protein sequence ID" value="CCH55996.1"/>
    <property type="molecule type" value="Genomic_DNA"/>
</dbReference>
<organism evidence="2 3">
    <name type="scientific">Fibrisoma limi BUZ 3</name>
    <dbReference type="NCBI Taxonomy" id="1185876"/>
    <lineage>
        <taxon>Bacteria</taxon>
        <taxon>Pseudomonadati</taxon>
        <taxon>Bacteroidota</taxon>
        <taxon>Cytophagia</taxon>
        <taxon>Cytophagales</taxon>
        <taxon>Spirosomataceae</taxon>
        <taxon>Fibrisoma</taxon>
    </lineage>
</organism>
<dbReference type="Pfam" id="PF13561">
    <property type="entry name" value="adh_short_C2"/>
    <property type="match status" value="1"/>
</dbReference>
<dbReference type="GO" id="GO:0032787">
    <property type="term" value="P:monocarboxylic acid metabolic process"/>
    <property type="evidence" value="ECO:0007669"/>
    <property type="project" value="UniProtKB-ARBA"/>
</dbReference>
<dbReference type="AlphaFoldDB" id="I2GQ18"/>
<dbReference type="PANTHER" id="PTHR42879">
    <property type="entry name" value="3-OXOACYL-(ACYL-CARRIER-PROTEIN) REDUCTASE"/>
    <property type="match status" value="1"/>
</dbReference>
<reference evidence="2 3" key="1">
    <citation type="journal article" date="2012" name="J. Bacteriol.">
        <title>Genome Sequence of the Filamentous Bacterium Fibrisoma limi BUZ 3T.</title>
        <authorList>
            <person name="Filippini M."/>
            <person name="Qi W."/>
            <person name="Jaenicke S."/>
            <person name="Goesmann A."/>
            <person name="Smits T.H."/>
            <person name="Bagheri H.C."/>
        </authorList>
    </citation>
    <scope>NUCLEOTIDE SEQUENCE [LARGE SCALE GENOMIC DNA]</scope>
    <source>
        <strain evidence="3">BUZ 3T</strain>
    </source>
</reference>
<dbReference type="RefSeq" id="WP_009284561.1">
    <property type="nucleotide sequence ID" value="NZ_CAIT01000009.1"/>
</dbReference>
<evidence type="ECO:0000313" key="2">
    <source>
        <dbReference type="EMBL" id="CCH55996.1"/>
    </source>
</evidence>
<dbReference type="SUPFAM" id="SSF51735">
    <property type="entry name" value="NAD(P)-binding Rossmann-fold domains"/>
    <property type="match status" value="1"/>
</dbReference>
<comment type="similarity">
    <text evidence="1">Belongs to the short-chain dehydrogenases/reductases (SDR) family.</text>
</comment>
<comment type="caution">
    <text evidence="2">The sequence shown here is derived from an EMBL/GenBank/DDBJ whole genome shotgun (WGS) entry which is preliminary data.</text>
</comment>
<dbReference type="EC" id="1.1.1.69" evidence="2"/>
<sequence>MNLFNLTGKNALVTGSSQGIGKAIAVALAEQGANVLIHCRDEAVAGEQAVEQIRALGVASGLIQADLAHEHSAQRIYEEARHFGAIDILVLNASVQIRKPWAEVTADEFTEQVTVNWQRSLELIQQFAPTMQRTGWGRILTIGSVQQIKPHPQMIAYAAGKAAVVNMVRNLAVQLGKDGITINNLAPGVILTERNAEALSDETYREQVRSRIPVGFFGENHDCTGLALLLCSEAGRYITGQDIFVDGGMSL</sequence>
<dbReference type="STRING" id="1185876.BN8_05298"/>
<dbReference type="GO" id="GO:0008874">
    <property type="term" value="F:gluconate 5-dehydrogenase activity"/>
    <property type="evidence" value="ECO:0007669"/>
    <property type="project" value="UniProtKB-EC"/>
</dbReference>
<gene>
    <name evidence="2" type="primary">gno</name>
    <name evidence="2" type="ORF">BN8_05298</name>
</gene>
<proteinExistence type="inferred from homology"/>
<dbReference type="InterPro" id="IPR036291">
    <property type="entry name" value="NAD(P)-bd_dom_sf"/>
</dbReference>
<dbReference type="InterPro" id="IPR002347">
    <property type="entry name" value="SDR_fam"/>
</dbReference>
<dbReference type="eggNOG" id="COG1028">
    <property type="taxonomic scope" value="Bacteria"/>
</dbReference>
<dbReference type="FunFam" id="3.40.50.720:FF:000084">
    <property type="entry name" value="Short-chain dehydrogenase reductase"/>
    <property type="match status" value="1"/>
</dbReference>
<accession>I2GQ18</accession>
<keyword evidence="3" id="KW-1185">Reference proteome</keyword>
<dbReference type="PRINTS" id="PR00081">
    <property type="entry name" value="GDHRDH"/>
</dbReference>
<keyword evidence="2" id="KW-0560">Oxidoreductase</keyword>